<evidence type="ECO:0000256" key="2">
    <source>
        <dbReference type="SAM" id="SignalP"/>
    </source>
</evidence>
<dbReference type="AlphaFoldDB" id="U5QGJ8"/>
<evidence type="ECO:0000313" key="3">
    <source>
        <dbReference type="EMBL" id="AGY58092.1"/>
    </source>
</evidence>
<dbReference type="Proteomes" id="UP000017396">
    <property type="component" value="Chromosome"/>
</dbReference>
<keyword evidence="4" id="KW-1185">Reference proteome</keyword>
<name>U5QGJ8_GLOK1</name>
<dbReference type="KEGG" id="glj:GKIL_1846"/>
<feature type="coiled-coil region" evidence="1">
    <location>
        <begin position="47"/>
        <end position="81"/>
    </location>
</feature>
<dbReference type="RefSeq" id="WP_023173217.1">
    <property type="nucleotide sequence ID" value="NC_022600.1"/>
</dbReference>
<feature type="chain" id="PRO_5004663662" evidence="2">
    <location>
        <begin position="24"/>
        <end position="88"/>
    </location>
</feature>
<reference evidence="3 4" key="1">
    <citation type="journal article" date="2013" name="PLoS ONE">
        <title>Cultivation and Complete Genome Sequencing of Gloeobacter kilaueensis sp. nov., from a Lava Cave in Kilauea Caldera, Hawai'i.</title>
        <authorList>
            <person name="Saw J.H."/>
            <person name="Schatz M."/>
            <person name="Brown M.V."/>
            <person name="Kunkel D.D."/>
            <person name="Foster J.S."/>
            <person name="Shick H."/>
            <person name="Christensen S."/>
            <person name="Hou S."/>
            <person name="Wan X."/>
            <person name="Donachie S.P."/>
        </authorList>
    </citation>
    <scope>NUCLEOTIDE SEQUENCE [LARGE SCALE GENOMIC DNA]</scope>
    <source>
        <strain evidence="4">JS</strain>
    </source>
</reference>
<protein>
    <submittedName>
        <fullName evidence="3">Uncharacterized protein</fullName>
    </submittedName>
</protein>
<keyword evidence="2" id="KW-0732">Signal</keyword>
<feature type="signal peptide" evidence="2">
    <location>
        <begin position="1"/>
        <end position="23"/>
    </location>
</feature>
<dbReference type="Gene3D" id="1.20.58.130">
    <property type="match status" value="1"/>
</dbReference>
<organism evidence="3 4">
    <name type="scientific">Gloeobacter kilaueensis (strain ATCC BAA-2537 / CCAP 1431/1 / ULC 316 / JS1)</name>
    <dbReference type="NCBI Taxonomy" id="1183438"/>
    <lineage>
        <taxon>Bacteria</taxon>
        <taxon>Bacillati</taxon>
        <taxon>Cyanobacteriota</taxon>
        <taxon>Cyanophyceae</taxon>
        <taxon>Gloeobacterales</taxon>
        <taxon>Gloeobacteraceae</taxon>
        <taxon>Gloeobacter</taxon>
    </lineage>
</organism>
<evidence type="ECO:0000256" key="1">
    <source>
        <dbReference type="SAM" id="Coils"/>
    </source>
</evidence>
<dbReference type="EMBL" id="CP003587">
    <property type="protein sequence ID" value="AGY58092.1"/>
    <property type="molecule type" value="Genomic_DNA"/>
</dbReference>
<proteinExistence type="predicted"/>
<sequence length="88" mass="9696">MFKPTILLLSAALVVLPVQSAFAEPVLLAQEGSADVKSGGDSPAELRAFFEKELKKMQAEIDVMRRELSAMKTEMAAMKKEFPPNRKS</sequence>
<dbReference type="HOGENOM" id="CLU_2464677_0_0_3"/>
<gene>
    <name evidence="3" type="ORF">GKIL_1846</name>
</gene>
<evidence type="ECO:0000313" key="4">
    <source>
        <dbReference type="Proteomes" id="UP000017396"/>
    </source>
</evidence>
<keyword evidence="1" id="KW-0175">Coiled coil</keyword>
<accession>U5QGJ8</accession>